<protein>
    <submittedName>
        <fullName evidence="5">Cysteine synthase family protein</fullName>
    </submittedName>
</protein>
<sequence>MIGRGENIVAKVSDLVGRTPLLELCTAESASRLLVKLEQFNPTGSAKARMAEEMVNAAERSGALLPGGRIVEPTSGNTGLGLALIAVERGYRFTAVVDHHACKDKLGAIAALGAELVYVGDPGTTGPSTVRRRAKAAELVAQDPTAYWPDQHNNPANRAGYRGLARELLADMFGDVDYLVSAIGTGGSLCGTATELRHLGSRVRTIGVEPRGSIIFGAEPGKYWQTGSGSPAGFPVGGNVDYAQVDEGVQVDDVHAFATARVLARRTGLMMGGSAGAALYVALKRLGALPAGSTMVTLVCDAGEKYLDSVFDDEWLRGKGLLDTAVHEEVERLLASHTGPVPEPRHEEIAPLAPLDDLVAHP</sequence>
<organism evidence="5 6">
    <name type="scientific">Amycolatopsis minnesotensis</name>
    <dbReference type="NCBI Taxonomy" id="337894"/>
    <lineage>
        <taxon>Bacteria</taxon>
        <taxon>Bacillati</taxon>
        <taxon>Actinomycetota</taxon>
        <taxon>Actinomycetes</taxon>
        <taxon>Pseudonocardiales</taxon>
        <taxon>Pseudonocardiaceae</taxon>
        <taxon>Amycolatopsis</taxon>
    </lineage>
</organism>
<dbReference type="Pfam" id="PF00291">
    <property type="entry name" value="PALP"/>
    <property type="match status" value="1"/>
</dbReference>
<evidence type="ECO:0000256" key="1">
    <source>
        <dbReference type="ARBA" id="ARBA00001933"/>
    </source>
</evidence>
<dbReference type="PANTHER" id="PTHR10314">
    <property type="entry name" value="CYSTATHIONINE BETA-SYNTHASE"/>
    <property type="match status" value="1"/>
</dbReference>
<dbReference type="PROSITE" id="PS00901">
    <property type="entry name" value="CYS_SYNTHASE"/>
    <property type="match status" value="1"/>
</dbReference>
<accession>A0ABN2QRQ5</accession>
<evidence type="ECO:0000256" key="2">
    <source>
        <dbReference type="ARBA" id="ARBA00022898"/>
    </source>
</evidence>
<name>A0ABN2QRQ5_9PSEU</name>
<feature type="region of interest" description="Disordered" evidence="3">
    <location>
        <begin position="336"/>
        <end position="362"/>
    </location>
</feature>
<feature type="domain" description="Tryptophan synthase beta chain-like PALP" evidence="4">
    <location>
        <begin position="12"/>
        <end position="301"/>
    </location>
</feature>
<dbReference type="InterPro" id="IPR001926">
    <property type="entry name" value="TrpB-like_PALP"/>
</dbReference>
<reference evidence="5 6" key="1">
    <citation type="journal article" date="2019" name="Int. J. Syst. Evol. Microbiol.">
        <title>The Global Catalogue of Microorganisms (GCM) 10K type strain sequencing project: providing services to taxonomists for standard genome sequencing and annotation.</title>
        <authorList>
            <consortium name="The Broad Institute Genomics Platform"/>
            <consortium name="The Broad Institute Genome Sequencing Center for Infectious Disease"/>
            <person name="Wu L."/>
            <person name="Ma J."/>
        </authorList>
    </citation>
    <scope>NUCLEOTIDE SEQUENCE [LARGE SCALE GENOMIC DNA]</scope>
    <source>
        <strain evidence="5 6">JCM 14545</strain>
    </source>
</reference>
<evidence type="ECO:0000313" key="6">
    <source>
        <dbReference type="Proteomes" id="UP001501116"/>
    </source>
</evidence>
<dbReference type="InterPro" id="IPR050214">
    <property type="entry name" value="Cys_Synth/Cystath_Beta-Synth"/>
</dbReference>
<dbReference type="SUPFAM" id="SSF53686">
    <property type="entry name" value="Tryptophan synthase beta subunit-like PLP-dependent enzymes"/>
    <property type="match status" value="1"/>
</dbReference>
<evidence type="ECO:0000313" key="5">
    <source>
        <dbReference type="EMBL" id="GAA1957306.1"/>
    </source>
</evidence>
<dbReference type="InterPro" id="IPR036052">
    <property type="entry name" value="TrpB-like_PALP_sf"/>
</dbReference>
<dbReference type="CDD" id="cd01561">
    <property type="entry name" value="CBS_like"/>
    <property type="match status" value="1"/>
</dbReference>
<dbReference type="InterPro" id="IPR001216">
    <property type="entry name" value="P-phosphate_BS"/>
</dbReference>
<comment type="cofactor">
    <cofactor evidence="1">
        <name>pyridoxal 5'-phosphate</name>
        <dbReference type="ChEBI" id="CHEBI:597326"/>
    </cofactor>
</comment>
<keyword evidence="6" id="KW-1185">Reference proteome</keyword>
<proteinExistence type="predicted"/>
<evidence type="ECO:0000259" key="4">
    <source>
        <dbReference type="Pfam" id="PF00291"/>
    </source>
</evidence>
<dbReference type="Proteomes" id="UP001501116">
    <property type="component" value="Unassembled WGS sequence"/>
</dbReference>
<keyword evidence="2" id="KW-0663">Pyridoxal phosphate</keyword>
<dbReference type="Gene3D" id="3.40.50.1100">
    <property type="match status" value="2"/>
</dbReference>
<dbReference type="EMBL" id="BAAANN010000010">
    <property type="protein sequence ID" value="GAA1957306.1"/>
    <property type="molecule type" value="Genomic_DNA"/>
</dbReference>
<evidence type="ECO:0000256" key="3">
    <source>
        <dbReference type="SAM" id="MobiDB-lite"/>
    </source>
</evidence>
<comment type="caution">
    <text evidence="5">The sequence shown here is derived from an EMBL/GenBank/DDBJ whole genome shotgun (WGS) entry which is preliminary data.</text>
</comment>
<gene>
    <name evidence="5" type="ORF">GCM10009754_29260</name>
</gene>
<dbReference type="RefSeq" id="WP_344417878.1">
    <property type="nucleotide sequence ID" value="NZ_BAAANN010000010.1"/>
</dbReference>